<dbReference type="Gene3D" id="1.10.472.10">
    <property type="entry name" value="Cyclin-like"/>
    <property type="match status" value="1"/>
</dbReference>
<dbReference type="CDD" id="cd20558">
    <property type="entry name" value="CYCLIN_ScPCL7-like"/>
    <property type="match status" value="1"/>
</dbReference>
<evidence type="ECO:0008006" key="4">
    <source>
        <dbReference type="Google" id="ProtNLM"/>
    </source>
</evidence>
<organism evidence="2 3">
    <name type="scientific">Powellomyces hirtus</name>
    <dbReference type="NCBI Taxonomy" id="109895"/>
    <lineage>
        <taxon>Eukaryota</taxon>
        <taxon>Fungi</taxon>
        <taxon>Fungi incertae sedis</taxon>
        <taxon>Chytridiomycota</taxon>
        <taxon>Chytridiomycota incertae sedis</taxon>
        <taxon>Chytridiomycetes</taxon>
        <taxon>Spizellomycetales</taxon>
        <taxon>Powellomycetaceae</taxon>
        <taxon>Powellomyces</taxon>
    </lineage>
</organism>
<feature type="compositionally biased region" description="Basic and acidic residues" evidence="1">
    <location>
        <begin position="232"/>
        <end position="245"/>
    </location>
</feature>
<reference evidence="2 3" key="1">
    <citation type="journal article" date="2019" name="Sci. Rep.">
        <title>Comparative genomics of chytrid fungi reveal insights into the obligate biotrophic and pathogenic lifestyle of Synchytrium endobioticum.</title>
        <authorList>
            <person name="van de Vossenberg B.T.L.H."/>
            <person name="Warris S."/>
            <person name="Nguyen H.D.T."/>
            <person name="van Gent-Pelzer M.P.E."/>
            <person name="Joly D.L."/>
            <person name="van de Geest H.C."/>
            <person name="Bonants P.J.M."/>
            <person name="Smith D.S."/>
            <person name="Levesque C.A."/>
            <person name="van der Lee T.A.J."/>
        </authorList>
    </citation>
    <scope>NUCLEOTIDE SEQUENCE [LARGE SCALE GENOMIC DNA]</scope>
    <source>
        <strain evidence="2 3">CBS 809.83</strain>
    </source>
</reference>
<dbReference type="STRING" id="109895.A0A507E9F9"/>
<sequence length="469" mass="51022">MATFDLANQPVQETVGLVAAHLNKVTTANDTKPGKHNLTRFHARTKPSIDILGYANRIMKYAPCGNECFLAVLIYLERMEDPSRRFLSGGFGSNGSKERGLISAMPVKGGCAATLASSDVLVDSYNVHRLMITGIMVAVKFHSDVFFTNLHYARVGGLPVHELNELEMEFLLSSGFNLTISIEEFQYVGDKLLEAASAPLSIPPSPTLSRPRSNSPLVKEITPSSSDAAARPVDKDPTPIDHEGKTTAARPAETVPLENGSRKAMKYEHSAGSQTTQSSLIPSAQCYSSPPPCLEPRYVSDSFRSSAHPFDVRESLCSHKSASMPRPHDIMISSDGQTVLARITRSPPPTSHRLFSPYSRPSLNRHHSLDYPPTHTASHGATVPYCSTLYTPPLPPTYRSPPYSPPAMRIHVRPAGALSLPALRACTMRRRAAREAQGLLPGSQQLQSPPEESPSVCRPCSDNTSSDEE</sequence>
<keyword evidence="3" id="KW-1185">Reference proteome</keyword>
<feature type="compositionally biased region" description="Low complexity" evidence="1">
    <location>
        <begin position="207"/>
        <end position="217"/>
    </location>
</feature>
<gene>
    <name evidence="2" type="ORF">PhCBS80983_g02123</name>
</gene>
<dbReference type="Proteomes" id="UP000318582">
    <property type="component" value="Unassembled WGS sequence"/>
</dbReference>
<dbReference type="PANTHER" id="PTHR15615:SF94">
    <property type="entry name" value="PHO85 CYCLIN-6-RELATED"/>
    <property type="match status" value="1"/>
</dbReference>
<proteinExistence type="predicted"/>
<feature type="region of interest" description="Disordered" evidence="1">
    <location>
        <begin position="200"/>
        <end position="255"/>
    </location>
</feature>
<protein>
    <recommendedName>
        <fullName evidence="4">Cyclin</fullName>
    </recommendedName>
</protein>
<dbReference type="GO" id="GO:0000307">
    <property type="term" value="C:cyclin-dependent protein kinase holoenzyme complex"/>
    <property type="evidence" value="ECO:0007669"/>
    <property type="project" value="TreeGrafter"/>
</dbReference>
<name>A0A507E9F9_9FUNG</name>
<dbReference type="PANTHER" id="PTHR15615">
    <property type="match status" value="1"/>
</dbReference>
<feature type="region of interest" description="Disordered" evidence="1">
    <location>
        <begin position="431"/>
        <end position="469"/>
    </location>
</feature>
<accession>A0A507E9F9</accession>
<comment type="caution">
    <text evidence="2">The sequence shown here is derived from an EMBL/GenBank/DDBJ whole genome shotgun (WGS) entry which is preliminary data.</text>
</comment>
<dbReference type="InterPro" id="IPR013922">
    <property type="entry name" value="Cyclin_PHO80-like"/>
</dbReference>
<feature type="compositionally biased region" description="Low complexity" evidence="1">
    <location>
        <begin position="437"/>
        <end position="455"/>
    </location>
</feature>
<dbReference type="EMBL" id="QEAQ01000020">
    <property type="protein sequence ID" value="TPX59945.1"/>
    <property type="molecule type" value="Genomic_DNA"/>
</dbReference>
<evidence type="ECO:0000313" key="3">
    <source>
        <dbReference type="Proteomes" id="UP000318582"/>
    </source>
</evidence>
<evidence type="ECO:0000256" key="1">
    <source>
        <dbReference type="SAM" id="MobiDB-lite"/>
    </source>
</evidence>
<evidence type="ECO:0000313" key="2">
    <source>
        <dbReference type="EMBL" id="TPX59945.1"/>
    </source>
</evidence>
<dbReference type="GO" id="GO:0005634">
    <property type="term" value="C:nucleus"/>
    <property type="evidence" value="ECO:0007669"/>
    <property type="project" value="TreeGrafter"/>
</dbReference>
<dbReference type="GO" id="GO:0019901">
    <property type="term" value="F:protein kinase binding"/>
    <property type="evidence" value="ECO:0007669"/>
    <property type="project" value="InterPro"/>
</dbReference>
<dbReference type="AlphaFoldDB" id="A0A507E9F9"/>
<dbReference type="GO" id="GO:0016538">
    <property type="term" value="F:cyclin-dependent protein serine/threonine kinase regulator activity"/>
    <property type="evidence" value="ECO:0007669"/>
    <property type="project" value="TreeGrafter"/>
</dbReference>
<dbReference type="Pfam" id="PF08613">
    <property type="entry name" value="Cyclin"/>
    <property type="match status" value="1"/>
</dbReference>